<reference evidence="1 2" key="1">
    <citation type="journal article" date="2024" name="J. Plant Pathol.">
        <title>Sequence and assembly of the genome of Seiridium unicorne, isolate CBS 538.82, causal agent of cypress canker disease.</title>
        <authorList>
            <person name="Scali E."/>
            <person name="Rocca G.D."/>
            <person name="Danti R."/>
            <person name="Garbelotto M."/>
            <person name="Barberini S."/>
            <person name="Baroncelli R."/>
            <person name="Emiliani G."/>
        </authorList>
    </citation>
    <scope>NUCLEOTIDE SEQUENCE [LARGE SCALE GENOMIC DNA]</scope>
    <source>
        <strain evidence="1 2">BM-138-508</strain>
    </source>
</reference>
<sequence>MREFTYHVGPFLDCYCDYFESFIKESDDLGALGHLTDTRGLTISLMEANSILGMSDAKSMLGGLLRKTQAYSLPTAYLKTEMAAILQRNSLFEVALSLLSEVRENKAQTTRCSLFYADVVLIITLLEMKDEDGAIRVGYELENSLYEPHTFSPMPPDRIDYDSDPRGDIDARRINLVIVPSKLEVALRNAGRQEEADKVQARLDGGVARDYGVEEISEDIQG</sequence>
<proteinExistence type="predicted"/>
<accession>A0ABR2V0L0</accession>
<comment type="caution">
    <text evidence="1">The sequence shown here is derived from an EMBL/GenBank/DDBJ whole genome shotgun (WGS) entry which is preliminary data.</text>
</comment>
<dbReference type="EMBL" id="JARVKF010000257">
    <property type="protein sequence ID" value="KAK9420119.1"/>
    <property type="molecule type" value="Genomic_DNA"/>
</dbReference>
<protein>
    <submittedName>
        <fullName evidence="1">Uncharacterized protein</fullName>
    </submittedName>
</protein>
<dbReference type="Proteomes" id="UP001408356">
    <property type="component" value="Unassembled WGS sequence"/>
</dbReference>
<evidence type="ECO:0000313" key="1">
    <source>
        <dbReference type="EMBL" id="KAK9420119.1"/>
    </source>
</evidence>
<name>A0ABR2V0L0_9PEZI</name>
<organism evidence="1 2">
    <name type="scientific">Seiridium unicorne</name>
    <dbReference type="NCBI Taxonomy" id="138068"/>
    <lineage>
        <taxon>Eukaryota</taxon>
        <taxon>Fungi</taxon>
        <taxon>Dikarya</taxon>
        <taxon>Ascomycota</taxon>
        <taxon>Pezizomycotina</taxon>
        <taxon>Sordariomycetes</taxon>
        <taxon>Xylariomycetidae</taxon>
        <taxon>Amphisphaeriales</taxon>
        <taxon>Sporocadaceae</taxon>
        <taxon>Seiridium</taxon>
    </lineage>
</organism>
<keyword evidence="2" id="KW-1185">Reference proteome</keyword>
<evidence type="ECO:0000313" key="2">
    <source>
        <dbReference type="Proteomes" id="UP001408356"/>
    </source>
</evidence>
<gene>
    <name evidence="1" type="ORF">SUNI508_06647</name>
</gene>